<dbReference type="EMBL" id="JACHIW010000001">
    <property type="protein sequence ID" value="MBB5155887.1"/>
    <property type="molecule type" value="Genomic_DNA"/>
</dbReference>
<reference evidence="1 2" key="1">
    <citation type="submission" date="2020-08" db="EMBL/GenBank/DDBJ databases">
        <title>Sequencing the genomes of 1000 actinobacteria strains.</title>
        <authorList>
            <person name="Klenk H.-P."/>
        </authorList>
    </citation>
    <scope>NUCLEOTIDE SEQUENCE [LARGE SCALE GENOMIC DNA]</scope>
    <source>
        <strain evidence="1 2">DSM 45584</strain>
    </source>
</reference>
<protein>
    <submittedName>
        <fullName evidence="1">Uncharacterized protein</fullName>
    </submittedName>
</protein>
<evidence type="ECO:0000313" key="2">
    <source>
        <dbReference type="Proteomes" id="UP000584374"/>
    </source>
</evidence>
<organism evidence="1 2">
    <name type="scientific">Saccharopolyspora phatthalungensis</name>
    <dbReference type="NCBI Taxonomy" id="664693"/>
    <lineage>
        <taxon>Bacteria</taxon>
        <taxon>Bacillati</taxon>
        <taxon>Actinomycetota</taxon>
        <taxon>Actinomycetes</taxon>
        <taxon>Pseudonocardiales</taxon>
        <taxon>Pseudonocardiaceae</taxon>
        <taxon>Saccharopolyspora</taxon>
    </lineage>
</organism>
<dbReference type="Proteomes" id="UP000584374">
    <property type="component" value="Unassembled WGS sequence"/>
</dbReference>
<gene>
    <name evidence="1" type="ORF">BJ970_003421</name>
</gene>
<sequence length="65" mass="6878">MEIGIGKAEMFAEEGAGDGSGAGFSAEPGFFDRESLGCLGRSVQMVRQRLFFVVDGVCTRALGCR</sequence>
<proteinExistence type="predicted"/>
<dbReference type="AlphaFoldDB" id="A0A840Q7G8"/>
<evidence type="ECO:0000313" key="1">
    <source>
        <dbReference type="EMBL" id="MBB5155887.1"/>
    </source>
</evidence>
<name>A0A840Q7G8_9PSEU</name>
<keyword evidence="2" id="KW-1185">Reference proteome</keyword>
<comment type="caution">
    <text evidence="1">The sequence shown here is derived from an EMBL/GenBank/DDBJ whole genome shotgun (WGS) entry which is preliminary data.</text>
</comment>
<accession>A0A840Q7G8</accession>